<proteinExistence type="predicted"/>
<dbReference type="InterPro" id="IPR051681">
    <property type="entry name" value="Ser/Thr_Kinases-Pseudokinases"/>
</dbReference>
<dbReference type="InterPro" id="IPR000719">
    <property type="entry name" value="Prot_kinase_dom"/>
</dbReference>
<dbReference type="AlphaFoldDB" id="A0A2Z6QYG2"/>
<keyword evidence="1" id="KW-0547">Nucleotide-binding</keyword>
<name>A0A2Z6QYG2_9GLOM</name>
<sequence length="344" mass="39750">MSEWIANAVHNEYIQLYKYSEFQNITNFAEGGFGHIKYADWPCSDRKVAIKELKSYDVRKFVEEVKIHSSSHSSNNIVRFFGLTRELPSNEYMMVMEYADLRSLRNFLSQKDVIIDWETKYRLSLDIAKGLYCLHSRNVAHRDLHTNNIVIKRANTDNPCCRPKFIAQITDFGGAISMNEGVIDVYEDFGQVAFTDPKFLNGIGSYKKDLCSDIYSMGVIFWEISSGKIPFENYMSESNESYRDICLSLAIIDGLRETPTPETPENYIKLYKACWEREPSRRPIIEQIIEALNTEFKNILEQAHELKGNNVIISINLNEQARGVKRVTGYFPLENKKAKLLKSI</sequence>
<dbReference type="Proteomes" id="UP000247702">
    <property type="component" value="Unassembled WGS sequence"/>
</dbReference>
<dbReference type="PROSITE" id="PS50011">
    <property type="entry name" value="PROTEIN_KINASE_DOM"/>
    <property type="match status" value="1"/>
</dbReference>
<dbReference type="Pfam" id="PF00069">
    <property type="entry name" value="Pkinase"/>
    <property type="match status" value="1"/>
</dbReference>
<dbReference type="GO" id="GO:0005524">
    <property type="term" value="F:ATP binding"/>
    <property type="evidence" value="ECO:0007669"/>
    <property type="project" value="UniProtKB-KW"/>
</dbReference>
<evidence type="ECO:0000313" key="5">
    <source>
        <dbReference type="Proteomes" id="UP000247702"/>
    </source>
</evidence>
<keyword evidence="5" id="KW-1185">Reference proteome</keyword>
<evidence type="ECO:0000256" key="1">
    <source>
        <dbReference type="ARBA" id="ARBA00022741"/>
    </source>
</evidence>
<dbReference type="GO" id="GO:0004672">
    <property type="term" value="F:protein kinase activity"/>
    <property type="evidence" value="ECO:0007669"/>
    <property type="project" value="InterPro"/>
</dbReference>
<gene>
    <name evidence="4" type="ORF">RclHR1_02480009</name>
</gene>
<dbReference type="PANTHER" id="PTHR44329:SF298">
    <property type="entry name" value="MIXED LINEAGE KINASE DOMAIN-LIKE PROTEIN"/>
    <property type="match status" value="1"/>
</dbReference>
<evidence type="ECO:0000259" key="3">
    <source>
        <dbReference type="PROSITE" id="PS50011"/>
    </source>
</evidence>
<evidence type="ECO:0000313" key="4">
    <source>
        <dbReference type="EMBL" id="GBB95110.1"/>
    </source>
</evidence>
<reference evidence="4 5" key="1">
    <citation type="submission" date="2017-11" db="EMBL/GenBank/DDBJ databases">
        <title>The genome of Rhizophagus clarus HR1 reveals common genetic basis of auxotrophy among arbuscular mycorrhizal fungi.</title>
        <authorList>
            <person name="Kobayashi Y."/>
        </authorList>
    </citation>
    <scope>NUCLEOTIDE SEQUENCE [LARGE SCALE GENOMIC DNA]</scope>
    <source>
        <strain evidence="4 5">HR1</strain>
    </source>
</reference>
<dbReference type="PANTHER" id="PTHR44329">
    <property type="entry name" value="SERINE/THREONINE-PROTEIN KINASE TNNI3K-RELATED"/>
    <property type="match status" value="1"/>
</dbReference>
<dbReference type="InterPro" id="IPR011009">
    <property type="entry name" value="Kinase-like_dom_sf"/>
</dbReference>
<accession>A0A2Z6QYG2</accession>
<keyword evidence="2" id="KW-0067">ATP-binding</keyword>
<dbReference type="GO" id="GO:0097527">
    <property type="term" value="P:necroptotic signaling pathway"/>
    <property type="evidence" value="ECO:0007669"/>
    <property type="project" value="TreeGrafter"/>
</dbReference>
<protein>
    <recommendedName>
        <fullName evidence="3">Protein kinase domain-containing protein</fullName>
    </recommendedName>
</protein>
<dbReference type="PIRSF" id="PIRSF000654">
    <property type="entry name" value="Integrin-linked_kinase"/>
    <property type="match status" value="1"/>
</dbReference>
<dbReference type="EMBL" id="BEXD01001646">
    <property type="protein sequence ID" value="GBB95110.1"/>
    <property type="molecule type" value="Genomic_DNA"/>
</dbReference>
<dbReference type="Gene3D" id="1.10.510.10">
    <property type="entry name" value="Transferase(Phosphotransferase) domain 1"/>
    <property type="match status" value="1"/>
</dbReference>
<evidence type="ECO:0000256" key="2">
    <source>
        <dbReference type="ARBA" id="ARBA00022840"/>
    </source>
</evidence>
<dbReference type="SUPFAM" id="SSF56112">
    <property type="entry name" value="Protein kinase-like (PK-like)"/>
    <property type="match status" value="1"/>
</dbReference>
<feature type="domain" description="Protein kinase" evidence="3">
    <location>
        <begin position="22"/>
        <end position="296"/>
    </location>
</feature>
<organism evidence="4 5">
    <name type="scientific">Rhizophagus clarus</name>
    <dbReference type="NCBI Taxonomy" id="94130"/>
    <lineage>
        <taxon>Eukaryota</taxon>
        <taxon>Fungi</taxon>
        <taxon>Fungi incertae sedis</taxon>
        <taxon>Mucoromycota</taxon>
        <taxon>Glomeromycotina</taxon>
        <taxon>Glomeromycetes</taxon>
        <taxon>Glomerales</taxon>
        <taxon>Glomeraceae</taxon>
        <taxon>Rhizophagus</taxon>
    </lineage>
</organism>
<comment type="caution">
    <text evidence="4">The sequence shown here is derived from an EMBL/GenBank/DDBJ whole genome shotgun (WGS) entry which is preliminary data.</text>
</comment>